<organism evidence="1">
    <name type="scientific">Rhizophora mucronata</name>
    <name type="common">Asiatic mangrove</name>
    <dbReference type="NCBI Taxonomy" id="61149"/>
    <lineage>
        <taxon>Eukaryota</taxon>
        <taxon>Viridiplantae</taxon>
        <taxon>Streptophyta</taxon>
        <taxon>Embryophyta</taxon>
        <taxon>Tracheophyta</taxon>
        <taxon>Spermatophyta</taxon>
        <taxon>Magnoliopsida</taxon>
        <taxon>eudicotyledons</taxon>
        <taxon>Gunneridae</taxon>
        <taxon>Pentapetalae</taxon>
        <taxon>rosids</taxon>
        <taxon>fabids</taxon>
        <taxon>Malpighiales</taxon>
        <taxon>Rhizophoraceae</taxon>
        <taxon>Rhizophora</taxon>
    </lineage>
</organism>
<name>A0A2P2ISE0_RHIMU</name>
<sequence length="117" mass="13550">MNKSINLSSPLSMLRCRTNKTTNKHNLSTKTKSHLPDSKDDMICIYCKESCHSGQSESARYLLIAFLMKLNVSCLWYLVSMLRCCTKTTQKNQIIIMPKIKQKAPEFIWQLQKTFIS</sequence>
<dbReference type="EMBL" id="GGEC01003623">
    <property type="protein sequence ID" value="MBW84106.1"/>
    <property type="molecule type" value="Transcribed_RNA"/>
</dbReference>
<reference evidence="1" key="1">
    <citation type="submission" date="2018-02" db="EMBL/GenBank/DDBJ databases">
        <title>Rhizophora mucronata_Transcriptome.</title>
        <authorList>
            <person name="Meera S.P."/>
            <person name="Sreeshan A."/>
            <person name="Augustine A."/>
        </authorList>
    </citation>
    <scope>NUCLEOTIDE SEQUENCE</scope>
    <source>
        <tissue evidence="1">Leaf</tissue>
    </source>
</reference>
<dbReference type="AlphaFoldDB" id="A0A2P2ISE0"/>
<evidence type="ECO:0000313" key="1">
    <source>
        <dbReference type="EMBL" id="MBW84106.1"/>
    </source>
</evidence>
<proteinExistence type="predicted"/>
<protein>
    <submittedName>
        <fullName evidence="1">Uncharacterized protein</fullName>
    </submittedName>
</protein>
<accession>A0A2P2ISE0</accession>